<feature type="compositionally biased region" description="Low complexity" evidence="3">
    <location>
        <begin position="517"/>
        <end position="542"/>
    </location>
</feature>
<dbReference type="InterPro" id="IPR018359">
    <property type="entry name" value="Bromodomain_CS"/>
</dbReference>
<dbReference type="PROSITE" id="PS00633">
    <property type="entry name" value="BROMODOMAIN_1"/>
    <property type="match status" value="1"/>
</dbReference>
<protein>
    <recommendedName>
        <fullName evidence="4">Bromo domain-containing protein</fullName>
    </recommendedName>
</protein>
<dbReference type="Pfam" id="PF00439">
    <property type="entry name" value="Bromodomain"/>
    <property type="match status" value="1"/>
</dbReference>
<dbReference type="PANTHER" id="PTHR22881">
    <property type="entry name" value="BROMODOMAIN CONTAINING PROTEIN"/>
    <property type="match status" value="1"/>
</dbReference>
<reference evidence="5 6" key="1">
    <citation type="submission" date="2019-12" db="EMBL/GenBank/DDBJ databases">
        <authorList>
            <person name="Scholz U."/>
            <person name="Mascher M."/>
            <person name="Fiebig A."/>
        </authorList>
    </citation>
    <scope>NUCLEOTIDE SEQUENCE</scope>
</reference>
<feature type="region of interest" description="Disordered" evidence="3">
    <location>
        <begin position="1"/>
        <end position="171"/>
    </location>
</feature>
<feature type="compositionally biased region" description="Basic residues" evidence="3">
    <location>
        <begin position="1"/>
        <end position="10"/>
    </location>
</feature>
<feature type="compositionally biased region" description="Basic residues" evidence="3">
    <location>
        <begin position="288"/>
        <end position="303"/>
    </location>
</feature>
<dbReference type="Gene3D" id="1.20.920.10">
    <property type="entry name" value="Bromodomain-like"/>
    <property type="match status" value="1"/>
</dbReference>
<dbReference type="EMBL" id="CACRZD030000018">
    <property type="protein sequence ID" value="CAA6673474.1"/>
    <property type="molecule type" value="Genomic_DNA"/>
</dbReference>
<feature type="compositionally biased region" description="Basic and acidic residues" evidence="3">
    <location>
        <begin position="272"/>
        <end position="287"/>
    </location>
</feature>
<dbReference type="InterPro" id="IPR051831">
    <property type="entry name" value="Bromodomain_contain_prot"/>
</dbReference>
<dbReference type="Proteomes" id="UP001189122">
    <property type="component" value="Unassembled WGS sequence"/>
</dbReference>
<dbReference type="InterPro" id="IPR001487">
    <property type="entry name" value="Bromodomain"/>
</dbReference>
<dbReference type="SMART" id="SM00297">
    <property type="entry name" value="BROMO"/>
    <property type="match status" value="1"/>
</dbReference>
<keyword evidence="1 2" id="KW-0103">Bromodomain</keyword>
<feature type="compositionally biased region" description="Polar residues" evidence="3">
    <location>
        <begin position="553"/>
        <end position="572"/>
    </location>
</feature>
<dbReference type="PRINTS" id="PR00503">
    <property type="entry name" value="BROMODOMAIN"/>
</dbReference>
<evidence type="ECO:0000259" key="4">
    <source>
        <dbReference type="PROSITE" id="PS50014"/>
    </source>
</evidence>
<dbReference type="PROSITE" id="PS50014">
    <property type="entry name" value="BROMODOMAIN_2"/>
    <property type="match status" value="1"/>
</dbReference>
<dbReference type="SUPFAM" id="SSF47370">
    <property type="entry name" value="Bromodomain"/>
    <property type="match status" value="1"/>
</dbReference>
<evidence type="ECO:0000313" key="6">
    <source>
        <dbReference type="Proteomes" id="UP001189122"/>
    </source>
</evidence>
<keyword evidence="6" id="KW-1185">Reference proteome</keyword>
<gene>
    <name evidence="5" type="ORF">SI7747_18019891</name>
</gene>
<dbReference type="InterPro" id="IPR036427">
    <property type="entry name" value="Bromodomain-like_sf"/>
</dbReference>
<evidence type="ECO:0000256" key="3">
    <source>
        <dbReference type="SAM" id="MobiDB-lite"/>
    </source>
</evidence>
<accession>A0A7I8JTP2</accession>
<dbReference type="PANTHER" id="PTHR22881:SF27">
    <property type="entry name" value="BROMODOMAIN CONTAINING 7_9"/>
    <property type="match status" value="1"/>
</dbReference>
<organism evidence="5">
    <name type="scientific">Spirodela intermedia</name>
    <name type="common">Intermediate duckweed</name>
    <dbReference type="NCBI Taxonomy" id="51605"/>
    <lineage>
        <taxon>Eukaryota</taxon>
        <taxon>Viridiplantae</taxon>
        <taxon>Streptophyta</taxon>
        <taxon>Embryophyta</taxon>
        <taxon>Tracheophyta</taxon>
        <taxon>Spermatophyta</taxon>
        <taxon>Magnoliopsida</taxon>
        <taxon>Liliopsida</taxon>
        <taxon>Araceae</taxon>
        <taxon>Lemnoideae</taxon>
        <taxon>Spirodela</taxon>
    </lineage>
</organism>
<feature type="region of interest" description="Disordered" evidence="3">
    <location>
        <begin position="513"/>
        <end position="587"/>
    </location>
</feature>
<feature type="compositionally biased region" description="Basic and acidic residues" evidence="3">
    <location>
        <begin position="92"/>
        <end position="112"/>
    </location>
</feature>
<feature type="compositionally biased region" description="Basic and acidic residues" evidence="3">
    <location>
        <begin position="133"/>
        <end position="147"/>
    </location>
</feature>
<feature type="region of interest" description="Disordered" evidence="3">
    <location>
        <begin position="446"/>
        <end position="496"/>
    </location>
</feature>
<name>A0A7I8JTP2_SPIIN</name>
<dbReference type="AlphaFoldDB" id="A0A7I8JTP2"/>
<feature type="domain" description="Bromo" evidence="4">
    <location>
        <begin position="186"/>
        <end position="256"/>
    </location>
</feature>
<feature type="region of interest" description="Disordered" evidence="3">
    <location>
        <begin position="272"/>
        <end position="308"/>
    </location>
</feature>
<evidence type="ECO:0000256" key="1">
    <source>
        <dbReference type="ARBA" id="ARBA00023117"/>
    </source>
</evidence>
<evidence type="ECO:0000256" key="2">
    <source>
        <dbReference type="PROSITE-ProRule" id="PRU00035"/>
    </source>
</evidence>
<feature type="compositionally biased region" description="Polar residues" evidence="3">
    <location>
        <begin position="50"/>
        <end position="61"/>
    </location>
</feature>
<feature type="region of interest" description="Disordered" evidence="3">
    <location>
        <begin position="322"/>
        <end position="355"/>
    </location>
</feature>
<evidence type="ECO:0000313" key="5">
    <source>
        <dbReference type="EMBL" id="CAA2634483.1"/>
    </source>
</evidence>
<proteinExistence type="predicted"/>
<dbReference type="EMBL" id="LR743605">
    <property type="protein sequence ID" value="CAA2634483.1"/>
    <property type="molecule type" value="Genomic_DNA"/>
</dbReference>
<sequence>MEKKRKKKGRPSLLDLQRRSLRLQKQLLQQEHQENKGNANPSPSPYLRFHSSNPSHGTSDGSPFHGVDGGRGEEDEESSGQGREKKLKLVLRLHENDDGDSRAGDSRAKNSHSDGSASESNVEGEASRKKRKIDAVRGDESLREKTGRQNPSSKATDRLHEGASDSGPTTPLPDEMLLVFVLDRLQKKDTYGVFSEPVDPNELPDYHEIIAHPMDFSTVRKRLSDGYYANLEMFEADVFLICSNAMRYNAPDTIYFRQARSIQELARKDFENLRQESSDDSEPETKSTKRGRPPSKNGTKKAGGRPAERSFYDLSRGVTLTDGGDSSHDLAKNGHGLKGGDWMTERLDRNGDSGSVKGALMRPGKKVPVLDENRRHTYEPPQLYPSVLATFDGEKRQLVPVEIRIEHAYARSLARFAANLGPAGWEIAARQIAKVLPLGTKFGRGWVGEQDAPQRHQQPHAAPWPEPPTDAAECSPPASVSPAGTRPRQPPFHGMNGLINNAALGFSLLQAGKTTRPAGPTAGAPAVSPPGAVHPALAAGARGEPERARLDWSSPSNAVGLSTTSQRASSLLQKPGSAPPDLNVRFQSAGWPPAAALDGQPPDLALQL</sequence>